<protein>
    <submittedName>
        <fullName evidence="4">Sulfotransferase domain-containig protein</fullName>
    </submittedName>
</protein>
<feature type="domain" description="Sulfotransferase" evidence="3">
    <location>
        <begin position="37"/>
        <end position="248"/>
    </location>
</feature>
<name>A0A2P2BZB4_9ZZZZ</name>
<dbReference type="InterPro" id="IPR027417">
    <property type="entry name" value="P-loop_NTPase"/>
</dbReference>
<gene>
    <name evidence="4" type="ORF">NOCA2230038</name>
</gene>
<dbReference type="AlphaFoldDB" id="A0A2P2BZB4"/>
<evidence type="ECO:0000259" key="3">
    <source>
        <dbReference type="Pfam" id="PF00685"/>
    </source>
</evidence>
<dbReference type="InterPro" id="IPR000863">
    <property type="entry name" value="Sulfotransferase_dom"/>
</dbReference>
<dbReference type="InterPro" id="IPR037359">
    <property type="entry name" value="NST/OST"/>
</dbReference>
<evidence type="ECO:0000256" key="1">
    <source>
        <dbReference type="ARBA" id="ARBA00022679"/>
    </source>
</evidence>
<dbReference type="Pfam" id="PF00685">
    <property type="entry name" value="Sulfotransfer_1"/>
    <property type="match status" value="1"/>
</dbReference>
<evidence type="ECO:0000256" key="2">
    <source>
        <dbReference type="ARBA" id="ARBA00023180"/>
    </source>
</evidence>
<dbReference type="GO" id="GO:0008146">
    <property type="term" value="F:sulfotransferase activity"/>
    <property type="evidence" value="ECO:0007669"/>
    <property type="project" value="InterPro"/>
</dbReference>
<keyword evidence="2" id="KW-0325">Glycoprotein</keyword>
<proteinExistence type="predicted"/>
<sequence length="297" mass="34026">MSNLVELKERSPRWLKDAANLATRKYAVATVSQRTMPDFLVIGTKRGGTTSLFNYLMMHPGILGLFPQSRAKKSSDYFFKQQHHGETWYRSHFHTSAYRSLKQRRLGYATVAGEASPYYLWDPRIAGAVHAFSPSMKAIALVRDPVERAWSHYQERTANGVEPLSFPDALRAEDDRLQGELEAMDADPVYYSEAHDWYSYRSRGIYLPQLQNWRATFPDDQLLVLRSEDMYADVQGTFDTICEFLGVPPFALPTTRTFGAGRRSTMPEESRAELTEFYAPHNAALETYLGRELGWSR</sequence>
<dbReference type="EMBL" id="CZKA01000016">
    <property type="protein sequence ID" value="CUR55118.1"/>
    <property type="molecule type" value="Genomic_DNA"/>
</dbReference>
<dbReference type="PANTHER" id="PTHR10605">
    <property type="entry name" value="HEPARAN SULFATE SULFOTRANSFERASE"/>
    <property type="match status" value="1"/>
</dbReference>
<dbReference type="Gene3D" id="3.40.50.300">
    <property type="entry name" value="P-loop containing nucleotide triphosphate hydrolases"/>
    <property type="match status" value="1"/>
</dbReference>
<dbReference type="SUPFAM" id="SSF52540">
    <property type="entry name" value="P-loop containing nucleoside triphosphate hydrolases"/>
    <property type="match status" value="1"/>
</dbReference>
<organism evidence="4">
    <name type="scientific">metagenome</name>
    <dbReference type="NCBI Taxonomy" id="256318"/>
    <lineage>
        <taxon>unclassified sequences</taxon>
        <taxon>metagenomes</taxon>
    </lineage>
</organism>
<dbReference type="PANTHER" id="PTHR10605:SF56">
    <property type="entry name" value="BIFUNCTIONAL HEPARAN SULFATE N-DEACETYLASE_N-SULFOTRANSFERASE"/>
    <property type="match status" value="1"/>
</dbReference>
<reference evidence="4" key="1">
    <citation type="submission" date="2015-08" db="EMBL/GenBank/DDBJ databases">
        <authorList>
            <person name="Babu N.S."/>
            <person name="Beckwith C.J."/>
            <person name="Beseler K.G."/>
            <person name="Brison A."/>
            <person name="Carone J.V."/>
            <person name="Caskin T.P."/>
            <person name="Diamond M."/>
            <person name="Durham M.E."/>
            <person name="Foxe J.M."/>
            <person name="Go M."/>
            <person name="Henderson B.A."/>
            <person name="Jones I.B."/>
            <person name="McGettigan J.A."/>
            <person name="Micheletti S.J."/>
            <person name="Nasrallah M.E."/>
            <person name="Ortiz D."/>
            <person name="Piller C.R."/>
            <person name="Privatt S.R."/>
            <person name="Schneider S.L."/>
            <person name="Sharp S."/>
            <person name="Smith T.C."/>
            <person name="Stanton J.D."/>
            <person name="Ullery H.E."/>
            <person name="Wilson R.J."/>
            <person name="Serrano M.G."/>
            <person name="Buck G."/>
            <person name="Lee V."/>
            <person name="Wang Y."/>
            <person name="Carvalho R."/>
            <person name="Voegtly L."/>
            <person name="Shi R."/>
            <person name="Duckworth R."/>
            <person name="Johnson A."/>
            <person name="Loviza R."/>
            <person name="Walstead R."/>
            <person name="Shah Z."/>
            <person name="Kiflezghi M."/>
            <person name="Wade K."/>
            <person name="Ball S.L."/>
            <person name="Bradley K.W."/>
            <person name="Asai D.J."/>
            <person name="Bowman C.A."/>
            <person name="Russell D.A."/>
            <person name="Pope W.H."/>
            <person name="Jacobs-Sera D."/>
            <person name="Hendrix R.W."/>
            <person name="Hatfull G.F."/>
        </authorList>
    </citation>
    <scope>NUCLEOTIDE SEQUENCE</scope>
</reference>
<accession>A0A2P2BZB4</accession>
<keyword evidence="1 4" id="KW-0808">Transferase</keyword>
<evidence type="ECO:0000313" key="4">
    <source>
        <dbReference type="EMBL" id="CUR55118.1"/>
    </source>
</evidence>